<dbReference type="RefSeq" id="XP_060294046.1">
    <property type="nucleotide sequence ID" value="XM_060440064.1"/>
</dbReference>
<evidence type="ECO:0000313" key="1">
    <source>
        <dbReference type="EMBL" id="KAK0712723.1"/>
    </source>
</evidence>
<dbReference type="EMBL" id="JAUIRO010000005">
    <property type="protein sequence ID" value="KAK0712723.1"/>
    <property type="molecule type" value="Genomic_DNA"/>
</dbReference>
<keyword evidence="2" id="KW-1185">Reference proteome</keyword>
<dbReference type="AlphaFoldDB" id="A0AA40ABQ8"/>
<evidence type="ECO:0000313" key="2">
    <source>
        <dbReference type="Proteomes" id="UP001172101"/>
    </source>
</evidence>
<proteinExistence type="predicted"/>
<gene>
    <name evidence="1" type="ORF">B0T26DRAFT_677149</name>
</gene>
<organism evidence="1 2">
    <name type="scientific">Lasiosphaeria miniovina</name>
    <dbReference type="NCBI Taxonomy" id="1954250"/>
    <lineage>
        <taxon>Eukaryota</taxon>
        <taxon>Fungi</taxon>
        <taxon>Dikarya</taxon>
        <taxon>Ascomycota</taxon>
        <taxon>Pezizomycotina</taxon>
        <taxon>Sordariomycetes</taxon>
        <taxon>Sordariomycetidae</taxon>
        <taxon>Sordariales</taxon>
        <taxon>Lasiosphaeriaceae</taxon>
        <taxon>Lasiosphaeria</taxon>
    </lineage>
</organism>
<accession>A0AA40ABQ8</accession>
<dbReference type="Proteomes" id="UP001172101">
    <property type="component" value="Unassembled WGS sequence"/>
</dbReference>
<sequence>MNNTTHEIRIVNDSNSPKTYGIYTGPTKVTSGGFQRASSILWHKTDELQPGDETTFEYSPEIHGFVGTSNTPVVLGDELNQGTRFLVEDRRDMSGSNMASTPRDTFTMATVTGFPSPNRFVVGVARKDMLSPDGRVSPVAAVELVSGLAALITPSHKIIVSALSEPRERPGWVHRGPFARNTYASVDFAGMQSRADVVEANNGSFKVECF</sequence>
<protein>
    <submittedName>
        <fullName evidence="1">Uncharacterized protein</fullName>
    </submittedName>
</protein>
<name>A0AA40ABQ8_9PEZI</name>
<dbReference type="GeneID" id="85323334"/>
<comment type="caution">
    <text evidence="1">The sequence shown here is derived from an EMBL/GenBank/DDBJ whole genome shotgun (WGS) entry which is preliminary data.</text>
</comment>
<reference evidence="1" key="1">
    <citation type="submission" date="2023-06" db="EMBL/GenBank/DDBJ databases">
        <title>Genome-scale phylogeny and comparative genomics of the fungal order Sordariales.</title>
        <authorList>
            <consortium name="Lawrence Berkeley National Laboratory"/>
            <person name="Hensen N."/>
            <person name="Bonometti L."/>
            <person name="Westerberg I."/>
            <person name="Brannstrom I.O."/>
            <person name="Guillou S."/>
            <person name="Cros-Aarteil S."/>
            <person name="Calhoun S."/>
            <person name="Haridas S."/>
            <person name="Kuo A."/>
            <person name="Mondo S."/>
            <person name="Pangilinan J."/>
            <person name="Riley R."/>
            <person name="LaButti K."/>
            <person name="Andreopoulos B."/>
            <person name="Lipzen A."/>
            <person name="Chen C."/>
            <person name="Yanf M."/>
            <person name="Daum C."/>
            <person name="Ng V."/>
            <person name="Clum A."/>
            <person name="Steindorff A."/>
            <person name="Ohm R."/>
            <person name="Martin F."/>
            <person name="Silar P."/>
            <person name="Natvig D."/>
            <person name="Lalanne C."/>
            <person name="Gautier V."/>
            <person name="Ament-velasquez S.L."/>
            <person name="Kruys A."/>
            <person name="Hutchinson M.I."/>
            <person name="Powell A.J."/>
            <person name="Barry K."/>
            <person name="Miller A.N."/>
            <person name="Grigoriev I.V."/>
            <person name="Debuchy R."/>
            <person name="Gladieux P."/>
            <person name="Thoren M.H."/>
            <person name="Johannesson H."/>
        </authorList>
    </citation>
    <scope>NUCLEOTIDE SEQUENCE</scope>
    <source>
        <strain evidence="1">SMH2392-1A</strain>
    </source>
</reference>